<evidence type="ECO:0000256" key="1">
    <source>
        <dbReference type="ARBA" id="ARBA00010996"/>
    </source>
</evidence>
<feature type="chain" id="PRO_5045973249" evidence="3">
    <location>
        <begin position="33"/>
        <end position="292"/>
    </location>
</feature>
<evidence type="ECO:0000256" key="2">
    <source>
        <dbReference type="SAM" id="Phobius"/>
    </source>
</evidence>
<proteinExistence type="inferred from homology"/>
<keyword evidence="2" id="KW-0812">Transmembrane</keyword>
<feature type="transmembrane region" description="Helical" evidence="2">
    <location>
        <begin position="251"/>
        <end position="276"/>
    </location>
</feature>
<keyword evidence="2" id="KW-1133">Transmembrane helix</keyword>
<keyword evidence="2" id="KW-0472">Membrane</keyword>
<evidence type="ECO:0000256" key="3">
    <source>
        <dbReference type="SAM" id="SignalP"/>
    </source>
</evidence>
<gene>
    <name evidence="4" type="ORF">JZM60_07060</name>
</gene>
<reference evidence="4 5" key="1">
    <citation type="submission" date="2021-03" db="EMBL/GenBank/DDBJ databases">
        <title>Geobacter metallireducens gen. nov. sp. nov., a microorganism capable of coupling the complete oxidation of organic compounds to the reduction of iron and other metals.</title>
        <authorList>
            <person name="Li Y."/>
        </authorList>
    </citation>
    <scope>NUCLEOTIDE SEQUENCE [LARGE SCALE GENOMIC DNA]</scope>
    <source>
        <strain evidence="4 5">Jerry-YX</strain>
    </source>
</reference>
<dbReference type="CDD" id="cd02968">
    <property type="entry name" value="SCO"/>
    <property type="match status" value="1"/>
</dbReference>
<sequence>MERLHGVRWSGVSFLCSLLLLAAMLASARATAAAEEPLHEHGRPGIDAATGDGARFGLTERLGEKIPLDATFADETGAPVRLGDLVTAPTIILPVYYRCTNVCNFLQGGLAGVLKDIRLTPGEQYRVISVSFDETETPELAAKYKRTYLDAIGAPFPEEGWRFLTGDVKNIRRLTDAAGFRFERQGRDFIHPVASIIVTGDGTIVRYLYGTTFLPKDLALALLEARSGTVGTTVRKVVGYCFTYDPKAKTYVFNLLRVSATIVIICTGAFLAFLFLTGKKRPTPPGGKHGTD</sequence>
<feature type="signal peptide" evidence="3">
    <location>
        <begin position="1"/>
        <end position="32"/>
    </location>
</feature>
<comment type="similarity">
    <text evidence="1">Belongs to the SCO1/2 family.</text>
</comment>
<dbReference type="RefSeq" id="WP_207164855.1">
    <property type="nucleotide sequence ID" value="NZ_CP071382.1"/>
</dbReference>
<dbReference type="PANTHER" id="PTHR12151">
    <property type="entry name" value="ELECTRON TRANSPORT PROTIN SCO1/SENC FAMILY MEMBER"/>
    <property type="match status" value="1"/>
</dbReference>
<keyword evidence="5" id="KW-1185">Reference proteome</keyword>
<organism evidence="4 5">
    <name type="scientific">Geobacter benzoatilyticus</name>
    <dbReference type="NCBI Taxonomy" id="2815309"/>
    <lineage>
        <taxon>Bacteria</taxon>
        <taxon>Pseudomonadati</taxon>
        <taxon>Thermodesulfobacteriota</taxon>
        <taxon>Desulfuromonadia</taxon>
        <taxon>Geobacterales</taxon>
        <taxon>Geobacteraceae</taxon>
        <taxon>Geobacter</taxon>
    </lineage>
</organism>
<dbReference type="PANTHER" id="PTHR12151:SF8">
    <property type="entry name" value="THIOREDOXIN DOMAIN-CONTAINING PROTEIN"/>
    <property type="match status" value="1"/>
</dbReference>
<dbReference type="InterPro" id="IPR003782">
    <property type="entry name" value="SCO1/SenC"/>
</dbReference>
<dbReference type="SUPFAM" id="SSF52833">
    <property type="entry name" value="Thioredoxin-like"/>
    <property type="match status" value="1"/>
</dbReference>
<dbReference type="Proteomes" id="UP000663651">
    <property type="component" value="Chromosome"/>
</dbReference>
<name>A0ABX7Q7G9_9BACT</name>
<dbReference type="EMBL" id="CP071382">
    <property type="protein sequence ID" value="QSV47015.1"/>
    <property type="molecule type" value="Genomic_DNA"/>
</dbReference>
<evidence type="ECO:0000313" key="5">
    <source>
        <dbReference type="Proteomes" id="UP000663651"/>
    </source>
</evidence>
<dbReference type="Gene3D" id="3.40.30.10">
    <property type="entry name" value="Glutaredoxin"/>
    <property type="match status" value="1"/>
</dbReference>
<protein>
    <submittedName>
        <fullName evidence="4">SCO family protein</fullName>
    </submittedName>
</protein>
<evidence type="ECO:0000313" key="4">
    <source>
        <dbReference type="EMBL" id="QSV47015.1"/>
    </source>
</evidence>
<dbReference type="InterPro" id="IPR036249">
    <property type="entry name" value="Thioredoxin-like_sf"/>
</dbReference>
<keyword evidence="3" id="KW-0732">Signal</keyword>
<accession>A0ABX7Q7G9</accession>